<evidence type="ECO:0000256" key="2">
    <source>
        <dbReference type="SAM" id="Phobius"/>
    </source>
</evidence>
<dbReference type="GO" id="GO:0051082">
    <property type="term" value="F:unfolded protein binding"/>
    <property type="evidence" value="ECO:0007669"/>
    <property type="project" value="TreeGrafter"/>
</dbReference>
<keyword evidence="2" id="KW-0812">Transmembrane</keyword>
<feature type="transmembrane region" description="Helical" evidence="2">
    <location>
        <begin position="92"/>
        <end position="113"/>
    </location>
</feature>
<feature type="transmembrane region" description="Helical" evidence="2">
    <location>
        <begin position="7"/>
        <end position="26"/>
    </location>
</feature>
<keyword evidence="2" id="KW-0472">Membrane</keyword>
<keyword evidence="2" id="KW-1133">Transmembrane helix</keyword>
<dbReference type="GeneID" id="36563405"/>
<keyword evidence="4" id="KW-1185">Reference proteome</keyword>
<evidence type="ECO:0000313" key="3">
    <source>
        <dbReference type="EMBL" id="PSK40376.1"/>
    </source>
</evidence>
<name>A0A2P7YWN2_9ASCO</name>
<dbReference type="STRING" id="418784.A0A2P7YWN2"/>
<accession>A0A2P7YWN2</accession>
<comment type="caution">
    <text evidence="3">The sequence shown here is derived from an EMBL/GenBank/DDBJ whole genome shotgun (WGS) entry which is preliminary data.</text>
</comment>
<dbReference type="RefSeq" id="XP_024715075.1">
    <property type="nucleotide sequence ID" value="XM_024855476.1"/>
</dbReference>
<gene>
    <name evidence="3" type="ORF">C7M61_000011</name>
</gene>
<dbReference type="AlphaFoldDB" id="A0A2P7YWN2"/>
<feature type="compositionally biased region" description="Basic residues" evidence="1">
    <location>
        <begin position="195"/>
        <end position="205"/>
    </location>
</feature>
<feature type="region of interest" description="Disordered" evidence="1">
    <location>
        <begin position="175"/>
        <end position="205"/>
    </location>
</feature>
<dbReference type="Proteomes" id="UP000241107">
    <property type="component" value="Unassembled WGS sequence"/>
</dbReference>
<dbReference type="GO" id="GO:0005789">
    <property type="term" value="C:endoplasmic reticulum membrane"/>
    <property type="evidence" value="ECO:0007669"/>
    <property type="project" value="TreeGrafter"/>
</dbReference>
<proteinExistence type="predicted"/>
<reference evidence="3 4" key="1">
    <citation type="submission" date="2018-03" db="EMBL/GenBank/DDBJ databases">
        <title>Candida pseudohaemulonii genome assembly and annotation.</title>
        <authorList>
            <person name="Munoz J.F."/>
            <person name="Gade L.G."/>
            <person name="Chow N.A."/>
            <person name="Litvintseva A.P."/>
            <person name="Loparev V.N."/>
            <person name="Cuomo C.A."/>
        </authorList>
    </citation>
    <scope>NUCLEOTIDE SEQUENCE [LARGE SCALE GENOMIC DNA]</scope>
    <source>
        <strain evidence="3 4">B12108</strain>
    </source>
</reference>
<dbReference type="VEuPathDB" id="FungiDB:C7M61_000011"/>
<protein>
    <recommendedName>
        <fullName evidence="5">Shr3 amino acid permease chaperone</fullName>
    </recommendedName>
</protein>
<dbReference type="SMART" id="SM00786">
    <property type="entry name" value="SHR3_chaperone"/>
    <property type="match status" value="1"/>
</dbReference>
<dbReference type="PANTHER" id="PTHR28228">
    <property type="entry name" value="SECRETORY COMPONENT PROTEIN SHR3"/>
    <property type="match status" value="1"/>
</dbReference>
<dbReference type="GO" id="GO:0006888">
    <property type="term" value="P:endoplasmic reticulum to Golgi vesicle-mediated transport"/>
    <property type="evidence" value="ECO:0007669"/>
    <property type="project" value="TreeGrafter"/>
</dbReference>
<dbReference type="InterPro" id="IPR013248">
    <property type="entry name" value="Psh3/Shr3"/>
</dbReference>
<feature type="transmembrane region" description="Helical" evidence="2">
    <location>
        <begin position="61"/>
        <end position="80"/>
    </location>
</feature>
<dbReference type="EMBL" id="PYFQ01000001">
    <property type="protein sequence ID" value="PSK40376.1"/>
    <property type="molecule type" value="Genomic_DNA"/>
</dbReference>
<dbReference type="PANTHER" id="PTHR28228:SF1">
    <property type="entry name" value="SECRETORY COMPONENT PROTEIN SHR3"/>
    <property type="match status" value="1"/>
</dbReference>
<sequence>MAYKDLVPVGTGLIIAATSFGLGVVYSNSAYDYNTLWKYDAEGFARSLAHYSNWANAPMRIHHILHFVIFLGLSGCFIKLYKPLDDSKYFEYGTLGLMMVGIVIYLTNLRIGVNSCITGQWGEVDQNTGINVMAASQFLIVIALLGVLILQAGLYYAEWYDEKIKREFLEKEAAEAKEAEVQPEAASTGVETRSKAKSKAKKRTA</sequence>
<dbReference type="Pfam" id="PF08229">
    <property type="entry name" value="SHR3_chaperone"/>
    <property type="match status" value="1"/>
</dbReference>
<evidence type="ECO:0000313" key="4">
    <source>
        <dbReference type="Proteomes" id="UP000241107"/>
    </source>
</evidence>
<dbReference type="PIRSF" id="PIRSF029187">
    <property type="entry name" value="Shr3_AAP_chap"/>
    <property type="match status" value="1"/>
</dbReference>
<evidence type="ECO:0008006" key="5">
    <source>
        <dbReference type="Google" id="ProtNLM"/>
    </source>
</evidence>
<evidence type="ECO:0000256" key="1">
    <source>
        <dbReference type="SAM" id="MobiDB-lite"/>
    </source>
</evidence>
<organism evidence="3 4">
    <name type="scientific">Candidozyma pseudohaemuli</name>
    <dbReference type="NCBI Taxonomy" id="418784"/>
    <lineage>
        <taxon>Eukaryota</taxon>
        <taxon>Fungi</taxon>
        <taxon>Dikarya</taxon>
        <taxon>Ascomycota</taxon>
        <taxon>Saccharomycotina</taxon>
        <taxon>Pichiomycetes</taxon>
        <taxon>Metschnikowiaceae</taxon>
        <taxon>Candidozyma</taxon>
    </lineage>
</organism>
<dbReference type="OrthoDB" id="5229808at2759"/>
<feature type="transmembrane region" description="Helical" evidence="2">
    <location>
        <begin position="133"/>
        <end position="157"/>
    </location>
</feature>